<evidence type="ECO:0000313" key="2">
    <source>
        <dbReference type="EMBL" id="CAD2217250.1"/>
    </source>
</evidence>
<protein>
    <submittedName>
        <fullName evidence="2">Uncharacterized protein</fullName>
    </submittedName>
</protein>
<name>A0A7G2CBQ0_9TRYP</name>
<dbReference type="Proteomes" id="UP000515908">
    <property type="component" value="Chromosome 08"/>
</dbReference>
<feature type="compositionally biased region" description="Polar residues" evidence="1">
    <location>
        <begin position="72"/>
        <end position="81"/>
    </location>
</feature>
<evidence type="ECO:0000256" key="1">
    <source>
        <dbReference type="SAM" id="MobiDB-lite"/>
    </source>
</evidence>
<feature type="region of interest" description="Disordered" evidence="1">
    <location>
        <begin position="15"/>
        <end position="82"/>
    </location>
</feature>
<sequence length="94" mass="10328">MEQIADSVVARGIRLEENGSGDTISVDAPESPSPTGTVVNRQPIFRIPSTPPALLAPSKVTPQRENNNNNNSGQPVNNDFSYETEWSYPDFYSF</sequence>
<organism evidence="2 3">
    <name type="scientific">Angomonas deanei</name>
    <dbReference type="NCBI Taxonomy" id="59799"/>
    <lineage>
        <taxon>Eukaryota</taxon>
        <taxon>Discoba</taxon>
        <taxon>Euglenozoa</taxon>
        <taxon>Kinetoplastea</taxon>
        <taxon>Metakinetoplastina</taxon>
        <taxon>Trypanosomatida</taxon>
        <taxon>Trypanosomatidae</taxon>
        <taxon>Strigomonadinae</taxon>
        <taxon>Angomonas</taxon>
    </lineage>
</organism>
<dbReference type="EMBL" id="LR877152">
    <property type="protein sequence ID" value="CAD2217250.1"/>
    <property type="molecule type" value="Genomic_DNA"/>
</dbReference>
<reference evidence="2 3" key="1">
    <citation type="submission" date="2020-08" db="EMBL/GenBank/DDBJ databases">
        <authorList>
            <person name="Newling K."/>
            <person name="Davey J."/>
            <person name="Forrester S."/>
        </authorList>
    </citation>
    <scope>NUCLEOTIDE SEQUENCE [LARGE SCALE GENOMIC DNA]</scope>
    <source>
        <strain evidence="3">Crithidia deanei Carvalho (ATCC PRA-265)</strain>
    </source>
</reference>
<accession>A0A7G2CBQ0</accession>
<dbReference type="VEuPathDB" id="TriTrypDB:ADEAN_000472800"/>
<evidence type="ECO:0000313" key="3">
    <source>
        <dbReference type="Proteomes" id="UP000515908"/>
    </source>
</evidence>
<keyword evidence="3" id="KW-1185">Reference proteome</keyword>
<dbReference type="AlphaFoldDB" id="A0A7G2CBQ0"/>
<gene>
    <name evidence="2" type="ORF">ADEAN_000472800</name>
</gene>
<proteinExistence type="predicted"/>